<feature type="region of interest" description="Disordered" evidence="13">
    <location>
        <begin position="159"/>
        <end position="178"/>
    </location>
</feature>
<dbReference type="InterPro" id="IPR001680">
    <property type="entry name" value="WD40_rpt"/>
</dbReference>
<evidence type="ECO:0000256" key="6">
    <source>
        <dbReference type="ARBA" id="ARBA00023069"/>
    </source>
</evidence>
<evidence type="ECO:0000256" key="5">
    <source>
        <dbReference type="ARBA" id="ARBA00022846"/>
    </source>
</evidence>
<feature type="repeat" description="WD" evidence="12">
    <location>
        <begin position="862"/>
        <end position="904"/>
    </location>
</feature>
<evidence type="ECO:0000313" key="14">
    <source>
        <dbReference type="EMBL" id="CEG42808.1"/>
    </source>
</evidence>
<proteinExistence type="predicted"/>
<organism evidence="14 15">
    <name type="scientific">Plasmopara halstedii</name>
    <name type="common">Downy mildew of sunflower</name>
    <dbReference type="NCBI Taxonomy" id="4781"/>
    <lineage>
        <taxon>Eukaryota</taxon>
        <taxon>Sar</taxon>
        <taxon>Stramenopiles</taxon>
        <taxon>Oomycota</taxon>
        <taxon>Peronosporomycetes</taxon>
        <taxon>Peronosporales</taxon>
        <taxon>Peronosporaceae</taxon>
        <taxon>Plasmopara</taxon>
    </lineage>
</organism>
<dbReference type="InterPro" id="IPR050687">
    <property type="entry name" value="Dynein_IC"/>
</dbReference>
<evidence type="ECO:0000256" key="2">
    <source>
        <dbReference type="ARBA" id="ARBA00022490"/>
    </source>
</evidence>
<dbReference type="OMA" id="ECTTVAF"/>
<feature type="region of interest" description="Disordered" evidence="13">
    <location>
        <begin position="124"/>
        <end position="150"/>
    </location>
</feature>
<dbReference type="AlphaFoldDB" id="A0A0P1APM4"/>
<keyword evidence="5" id="KW-0282">Flagellum</keyword>
<evidence type="ECO:0000256" key="4">
    <source>
        <dbReference type="ARBA" id="ARBA00022737"/>
    </source>
</evidence>
<keyword evidence="15" id="KW-1185">Reference proteome</keyword>
<dbReference type="EMBL" id="CCYD01000645">
    <property type="protein sequence ID" value="CEG42808.1"/>
    <property type="molecule type" value="Genomic_DNA"/>
</dbReference>
<dbReference type="RefSeq" id="XP_024579177.1">
    <property type="nucleotide sequence ID" value="XM_024728729.1"/>
</dbReference>
<evidence type="ECO:0000313" key="15">
    <source>
        <dbReference type="Proteomes" id="UP000054928"/>
    </source>
</evidence>
<dbReference type="GO" id="GO:0003341">
    <property type="term" value="P:cilium movement"/>
    <property type="evidence" value="ECO:0007669"/>
    <property type="project" value="TreeGrafter"/>
</dbReference>
<keyword evidence="2" id="KW-0963">Cytoplasm</keyword>
<dbReference type="SUPFAM" id="SSF50978">
    <property type="entry name" value="WD40 repeat-like"/>
    <property type="match status" value="1"/>
</dbReference>
<keyword evidence="3 12" id="KW-0853">WD repeat</keyword>
<name>A0A0P1APM4_PLAHL</name>
<dbReference type="Proteomes" id="UP000054928">
    <property type="component" value="Unassembled WGS sequence"/>
</dbReference>
<dbReference type="InterPro" id="IPR015943">
    <property type="entry name" value="WD40/YVTN_repeat-like_dom_sf"/>
</dbReference>
<feature type="compositionally biased region" description="Polar residues" evidence="13">
    <location>
        <begin position="425"/>
        <end position="464"/>
    </location>
</feature>
<reference evidence="15" key="1">
    <citation type="submission" date="2014-09" db="EMBL/GenBank/DDBJ databases">
        <authorList>
            <person name="Sharma Rahul"/>
            <person name="Thines Marco"/>
        </authorList>
    </citation>
    <scope>NUCLEOTIDE SEQUENCE [LARGE SCALE GENOMIC DNA]</scope>
</reference>
<keyword evidence="7" id="KW-0206">Cytoskeleton</keyword>
<sequence length="1061" mass="114533">MASPSSARILMDSNTKRIQSSKRDVTGRSRLLDTSMSQSSRHVNGSVANVNGGPSGSGSKHSTRVYLNGLDVTPQSLLVSCIKSTTSATTKKSGKFERRNRSKASRAMVGVSQAGASFLVSNVSSSSADHDSDSEGSSSFVGTSKSQMVNSKDVEANIQDSIKSNSNMTSTVNQNEGEGTKVTVIADQNDLDDSIKEDTGKELIMNEEAGVEAMLFGNRKSMLISGRSRYRTVTVKMSETATDMIFERRSVCVAVDAPEYHTVVARNKQYQAICAQKKASDKYIEGRTQTLQLAQKAKEVMTAPPATRDAACVATDWDIYDCGKQKHDTNVEGDDDGVKETISMPSTHTKSSANQIKERLAIGLDLGNAGDLQLKEQVEEIVGATLVSPGCVLDVDGDIVEDLRARRHRASRPRRKTRDRRKHNSQYSQRSRPFDSQRSTIIRMSGSSNVSVLRGDQSSGSLSTDASQDFIGRIGADGASSGSIAASSQAGMSVANASRADNGRAGRSGDEKVDSVYARADTNVDLGEIITRQRTSHVLQSSSLLRLASIVERAVQQNVYHEQQVKYRDLSILETDESVVDTKSSDELEKLWIFSCALTQNRTVSCLTWNTANDDLLAVSYGPNQSQSTAIPAAGSKPAPVVQPGTATAATTQSITGTALEKEGLVLFWSLTNPEYPERIYHFPASVTSFDFSSAHPYLLAIGFADGIVSIYDTRKNKSASSSFPPNGLATDTNQYLPDPIATSSGQTGRHLDTVWQVKWVQHGGSEHVVSVSADGRVVEWSLKKGLSSSDLMTLKCVPNPLLGSLGSAIIGRSEGVLSRQASGRSLAFANQDDPSVYYVGTEDGLVHKCSVSYNEQYLQTYIGHTGPVYQLLVSPFCPDVFLSCSGDWKLKIWHQSEGEAMLTLHSVDLTKAVLGASWSSNDAGVFAAVSEDGRIELWDLLQSTLDPIVGHFPKKYMSVTVKSETGGNDLAQDGAYDDADQIVDKEEYVTTLVEVPLECTTVAFAPKAPVLIVGDSTGDVTVYRVPAKVTHSAIGTQEIVTHREDQAAKLLRAIRSTKYE</sequence>
<keyword evidence="6" id="KW-0969">Cilium</keyword>
<dbReference type="GO" id="GO:0045504">
    <property type="term" value="F:dynein heavy chain binding"/>
    <property type="evidence" value="ECO:0007669"/>
    <property type="project" value="TreeGrafter"/>
</dbReference>
<dbReference type="InterPro" id="IPR036322">
    <property type="entry name" value="WD40_repeat_dom_sf"/>
</dbReference>
<feature type="region of interest" description="Disordered" evidence="13">
    <location>
        <begin position="88"/>
        <end position="109"/>
    </location>
</feature>
<evidence type="ECO:0000256" key="9">
    <source>
        <dbReference type="ARBA" id="ARBA00024190"/>
    </source>
</evidence>
<dbReference type="GO" id="GO:0045503">
    <property type="term" value="F:dynein light chain binding"/>
    <property type="evidence" value="ECO:0007669"/>
    <property type="project" value="TreeGrafter"/>
</dbReference>
<feature type="region of interest" description="Disordered" evidence="13">
    <location>
        <begin position="404"/>
        <end position="464"/>
    </location>
</feature>
<dbReference type="SMART" id="SM00320">
    <property type="entry name" value="WD40"/>
    <property type="match status" value="5"/>
</dbReference>
<feature type="compositionally biased region" description="Polar residues" evidence="13">
    <location>
        <begin position="159"/>
        <end position="177"/>
    </location>
</feature>
<dbReference type="GO" id="GO:0005858">
    <property type="term" value="C:axonemal dynein complex"/>
    <property type="evidence" value="ECO:0007669"/>
    <property type="project" value="TreeGrafter"/>
</dbReference>
<keyword evidence="8" id="KW-0966">Cell projection</keyword>
<evidence type="ECO:0000256" key="3">
    <source>
        <dbReference type="ARBA" id="ARBA00022574"/>
    </source>
</evidence>
<feature type="compositionally biased region" description="Low complexity" evidence="13">
    <location>
        <begin position="135"/>
        <end position="146"/>
    </location>
</feature>
<dbReference type="OrthoDB" id="10259804at2759"/>
<evidence type="ECO:0000256" key="10">
    <source>
        <dbReference type="ARBA" id="ARBA00040002"/>
    </source>
</evidence>
<dbReference type="STRING" id="4781.A0A0P1APM4"/>
<evidence type="ECO:0000256" key="1">
    <source>
        <dbReference type="ARBA" id="ARBA00004611"/>
    </source>
</evidence>
<accession>A0A0P1APM4</accession>
<evidence type="ECO:0000256" key="13">
    <source>
        <dbReference type="SAM" id="MobiDB-lite"/>
    </source>
</evidence>
<keyword evidence="4" id="KW-0677">Repeat</keyword>
<dbReference type="GeneID" id="36408108"/>
<dbReference type="PANTHER" id="PTHR12442:SF12">
    <property type="entry name" value="DYNEIN AXONEMAL INTERMEDIATE CHAIN 4"/>
    <property type="match status" value="1"/>
</dbReference>
<dbReference type="PROSITE" id="PS50082">
    <property type="entry name" value="WD_REPEATS_2"/>
    <property type="match status" value="1"/>
</dbReference>
<protein>
    <recommendedName>
        <fullName evidence="10">Dynein axonemal intermediate chain 4</fullName>
    </recommendedName>
    <alternativeName>
        <fullName evidence="11">WD repeat-containing protein 78</fullName>
    </alternativeName>
</protein>
<dbReference type="GO" id="GO:0120293">
    <property type="term" value="C:dynein axonemal particle"/>
    <property type="evidence" value="ECO:0007669"/>
    <property type="project" value="UniProtKB-SubCell"/>
</dbReference>
<evidence type="ECO:0000256" key="7">
    <source>
        <dbReference type="ARBA" id="ARBA00023212"/>
    </source>
</evidence>
<dbReference type="Pfam" id="PF00400">
    <property type="entry name" value="WD40"/>
    <property type="match status" value="1"/>
</dbReference>
<evidence type="ECO:0000256" key="11">
    <source>
        <dbReference type="ARBA" id="ARBA00041557"/>
    </source>
</evidence>
<feature type="region of interest" description="Disordered" evidence="13">
    <location>
        <begin position="17"/>
        <end position="62"/>
    </location>
</feature>
<comment type="subcellular location">
    <subcellularLocation>
        <location evidence="1">Cytoplasm</location>
        <location evidence="1">Cytoskeleton</location>
        <location evidence="1">Flagellum axoneme</location>
    </subcellularLocation>
    <subcellularLocation>
        <location evidence="9">Dynein axonemal particle</location>
    </subcellularLocation>
</comment>
<feature type="compositionally biased region" description="Basic and acidic residues" evidence="13">
    <location>
        <begin position="21"/>
        <end position="31"/>
    </location>
</feature>
<feature type="compositionally biased region" description="Basic residues" evidence="13">
    <location>
        <begin position="405"/>
        <end position="424"/>
    </location>
</feature>
<dbReference type="PANTHER" id="PTHR12442">
    <property type="entry name" value="DYNEIN INTERMEDIATE CHAIN"/>
    <property type="match status" value="1"/>
</dbReference>
<evidence type="ECO:0000256" key="12">
    <source>
        <dbReference type="PROSITE-ProRule" id="PRU00221"/>
    </source>
</evidence>
<evidence type="ECO:0000256" key="8">
    <source>
        <dbReference type="ARBA" id="ARBA00023273"/>
    </source>
</evidence>
<feature type="compositionally biased region" description="Polar residues" evidence="13">
    <location>
        <begin position="32"/>
        <end position="49"/>
    </location>
</feature>
<dbReference type="Gene3D" id="2.130.10.10">
    <property type="entry name" value="YVTN repeat-like/Quinoprotein amine dehydrogenase"/>
    <property type="match status" value="2"/>
</dbReference>